<reference evidence="2 3" key="1">
    <citation type="submission" date="2019-04" db="EMBL/GenBank/DDBJ databases">
        <title>Isolation and identification of Cellulomonas shaoxiangyii sp. Nov. isolated from feces of the Tibetan antelopes (Pantholops hodgsonii) in the Qinghai-Tibet plateau of China.</title>
        <authorList>
            <person name="Tian Z."/>
        </authorList>
    </citation>
    <scope>NUCLEOTIDE SEQUENCE [LARGE SCALE GENOMIC DNA]</scope>
    <source>
        <strain evidence="2 3">Z28</strain>
    </source>
</reference>
<dbReference type="RefSeq" id="WP_135972573.1">
    <property type="nucleotide sequence ID" value="NZ_CP039291.1"/>
</dbReference>
<keyword evidence="3" id="KW-1185">Reference proteome</keyword>
<dbReference type="EMBL" id="CP039291">
    <property type="protein sequence ID" value="QCB92268.1"/>
    <property type="molecule type" value="Genomic_DNA"/>
</dbReference>
<dbReference type="Proteomes" id="UP000296469">
    <property type="component" value="Chromosome"/>
</dbReference>
<sequence length="255" mass="27133">MPIHHLDPQLANHRVYWHAYGCADRGDGPDAAYYVSGQPYGILNGVTHSTVPPAQVLPALRERLADVPWAWRVTELAPAGTHNELLALGGHDAGAMPVMALETRRYRPPADADGAVRVRELPDGADLADWVAAYGPPMGLRPEHFPALTALDAGRSYGEDTLTRFVADVDGRVVATTELLVTGDVAGVYLVATLETYRRRGLATALVHAAVGHAVASGAHVVTLQASSSGAPVYARLGFQEVSTIHLVVFAPTVR</sequence>
<dbReference type="PANTHER" id="PTHR37817:SF1">
    <property type="entry name" value="N-ACETYLTRANSFERASE EIS"/>
    <property type="match status" value="1"/>
</dbReference>
<evidence type="ECO:0000313" key="3">
    <source>
        <dbReference type="Proteomes" id="UP000296469"/>
    </source>
</evidence>
<dbReference type="GO" id="GO:0030649">
    <property type="term" value="P:aminoglycoside antibiotic catabolic process"/>
    <property type="evidence" value="ECO:0007669"/>
    <property type="project" value="TreeGrafter"/>
</dbReference>
<organism evidence="2 3">
    <name type="scientific">Cellulomonas shaoxiangyii</name>
    <dbReference type="NCBI Taxonomy" id="2566013"/>
    <lineage>
        <taxon>Bacteria</taxon>
        <taxon>Bacillati</taxon>
        <taxon>Actinomycetota</taxon>
        <taxon>Actinomycetes</taxon>
        <taxon>Micrococcales</taxon>
        <taxon>Cellulomonadaceae</taxon>
        <taxon>Cellulomonas</taxon>
    </lineage>
</organism>
<dbReference type="InterPro" id="IPR000182">
    <property type="entry name" value="GNAT_dom"/>
</dbReference>
<dbReference type="Gene3D" id="3.40.630.30">
    <property type="match status" value="1"/>
</dbReference>
<dbReference type="SUPFAM" id="SSF55729">
    <property type="entry name" value="Acyl-CoA N-acyltransferases (Nat)"/>
    <property type="match status" value="1"/>
</dbReference>
<dbReference type="AlphaFoldDB" id="A0A4P7SFE5"/>
<feature type="domain" description="N-acetyltransferase" evidence="1">
    <location>
        <begin position="116"/>
        <end position="255"/>
    </location>
</feature>
<evidence type="ECO:0000259" key="1">
    <source>
        <dbReference type="PROSITE" id="PS51186"/>
    </source>
</evidence>
<dbReference type="GO" id="GO:0034069">
    <property type="term" value="F:aminoglycoside N-acetyltransferase activity"/>
    <property type="evidence" value="ECO:0007669"/>
    <property type="project" value="TreeGrafter"/>
</dbReference>
<dbReference type="CDD" id="cd04301">
    <property type="entry name" value="NAT_SF"/>
    <property type="match status" value="1"/>
</dbReference>
<keyword evidence="2" id="KW-0808">Transferase</keyword>
<dbReference type="OrthoDB" id="5243104at2"/>
<dbReference type="Pfam" id="PF00583">
    <property type="entry name" value="Acetyltransf_1"/>
    <property type="match status" value="1"/>
</dbReference>
<evidence type="ECO:0000313" key="2">
    <source>
        <dbReference type="EMBL" id="QCB92268.1"/>
    </source>
</evidence>
<accession>A0A4P7SFE5</accession>
<dbReference type="PROSITE" id="PS51186">
    <property type="entry name" value="GNAT"/>
    <property type="match status" value="1"/>
</dbReference>
<dbReference type="PANTHER" id="PTHR37817">
    <property type="entry name" value="N-ACETYLTRANSFERASE EIS"/>
    <property type="match status" value="1"/>
</dbReference>
<gene>
    <name evidence="2" type="ORF">E5225_00545</name>
</gene>
<dbReference type="InterPro" id="IPR051554">
    <property type="entry name" value="Acetyltransferase_Eis"/>
</dbReference>
<name>A0A4P7SFE5_9CELL</name>
<protein>
    <submittedName>
        <fullName evidence="2">GNAT family N-acetyltransferase</fullName>
    </submittedName>
</protein>
<proteinExistence type="predicted"/>
<dbReference type="InterPro" id="IPR016181">
    <property type="entry name" value="Acyl_CoA_acyltransferase"/>
</dbReference>
<dbReference type="KEGG" id="celz:E5225_00545"/>